<protein>
    <submittedName>
        <fullName evidence="1">Uncharacterized protein</fullName>
    </submittedName>
</protein>
<reference evidence="1" key="1">
    <citation type="submission" date="2021-03" db="EMBL/GenBank/DDBJ databases">
        <authorList>
            <person name="Bekaert M."/>
        </authorList>
    </citation>
    <scope>NUCLEOTIDE SEQUENCE</scope>
</reference>
<gene>
    <name evidence="1" type="ORF">MEDL_5880</name>
</gene>
<dbReference type="EMBL" id="CAJPWZ010000336">
    <property type="protein sequence ID" value="CAG2190598.1"/>
    <property type="molecule type" value="Genomic_DNA"/>
</dbReference>
<evidence type="ECO:0000313" key="1">
    <source>
        <dbReference type="EMBL" id="CAG2190598.1"/>
    </source>
</evidence>
<name>A0A8S3Q7I3_MYTED</name>
<evidence type="ECO:0000313" key="2">
    <source>
        <dbReference type="Proteomes" id="UP000683360"/>
    </source>
</evidence>
<dbReference type="AlphaFoldDB" id="A0A8S3Q7I3"/>
<dbReference type="Proteomes" id="UP000683360">
    <property type="component" value="Unassembled WGS sequence"/>
</dbReference>
<sequence>MVDKNKVIPCATERSLIDRLTPYCSLNNKLCMFVPHVDSAIRIPHQRTTKETVTNVSVSASVKNIEKQISPLHHITTGPMDKQAGYQGIVGGNNPSNEAEDILNSWYRSLESKKKIMIEEFSTSLSIKDVNSNIPSSIDTKTDIKDMKYTPTLYSKLQGSRGKKPIELTELTNIHIPFMSSLEYITGNSCTERGRTANYNRLHDFKSISPDKIEKKCVELIGSMLYQVHKIRSTGDVFDLGAANDIIRQFYQFVLQGLRHPKEDAQRVFAEHVESFRSK</sequence>
<keyword evidence="2" id="KW-1185">Reference proteome</keyword>
<organism evidence="1 2">
    <name type="scientific">Mytilus edulis</name>
    <name type="common">Blue mussel</name>
    <dbReference type="NCBI Taxonomy" id="6550"/>
    <lineage>
        <taxon>Eukaryota</taxon>
        <taxon>Metazoa</taxon>
        <taxon>Spiralia</taxon>
        <taxon>Lophotrochozoa</taxon>
        <taxon>Mollusca</taxon>
        <taxon>Bivalvia</taxon>
        <taxon>Autobranchia</taxon>
        <taxon>Pteriomorphia</taxon>
        <taxon>Mytilida</taxon>
        <taxon>Mytiloidea</taxon>
        <taxon>Mytilidae</taxon>
        <taxon>Mytilinae</taxon>
        <taxon>Mytilus</taxon>
    </lineage>
</organism>
<proteinExistence type="predicted"/>
<comment type="caution">
    <text evidence="1">The sequence shown here is derived from an EMBL/GenBank/DDBJ whole genome shotgun (WGS) entry which is preliminary data.</text>
</comment>
<accession>A0A8S3Q7I3</accession>